<sequence length="92" mass="10735">MKAKQVRYHHRSSLNQLEQIEKLHQLQIEKIQTDAEKTVLQVTQTLKDGLGKEKDQYFAKVEELRQENKTLAQELAIIKVGAVKKPQEKKQI</sequence>
<protein>
    <submittedName>
        <fullName evidence="2">Uncharacterized protein</fullName>
    </submittedName>
</protein>
<dbReference type="EMBL" id="OMOF01000569">
    <property type="protein sequence ID" value="SPF52813.1"/>
    <property type="molecule type" value="Genomic_DNA"/>
</dbReference>
<accession>A0A2U3LLM4</accession>
<evidence type="ECO:0000313" key="2">
    <source>
        <dbReference type="EMBL" id="SPF52813.1"/>
    </source>
</evidence>
<organism evidence="2 3">
    <name type="scientific">Candidatus Desulfosporosinus infrequens</name>
    <dbReference type="NCBI Taxonomy" id="2043169"/>
    <lineage>
        <taxon>Bacteria</taxon>
        <taxon>Bacillati</taxon>
        <taxon>Bacillota</taxon>
        <taxon>Clostridia</taxon>
        <taxon>Eubacteriales</taxon>
        <taxon>Desulfitobacteriaceae</taxon>
        <taxon>Desulfosporosinus</taxon>
    </lineage>
</organism>
<reference evidence="3" key="1">
    <citation type="submission" date="2018-02" db="EMBL/GenBank/DDBJ databases">
        <authorList>
            <person name="Hausmann B."/>
        </authorList>
    </citation>
    <scope>NUCLEOTIDE SEQUENCE [LARGE SCALE GENOMIC DNA]</scope>
    <source>
        <strain evidence="3">Peat soil MAG SbF1</strain>
    </source>
</reference>
<evidence type="ECO:0000256" key="1">
    <source>
        <dbReference type="SAM" id="Coils"/>
    </source>
</evidence>
<name>A0A2U3LLM4_9FIRM</name>
<proteinExistence type="predicted"/>
<evidence type="ECO:0000313" key="3">
    <source>
        <dbReference type="Proteomes" id="UP000238916"/>
    </source>
</evidence>
<dbReference type="Proteomes" id="UP000238916">
    <property type="component" value="Unassembled WGS sequence"/>
</dbReference>
<gene>
    <name evidence="2" type="ORF">SBF1_6100001</name>
</gene>
<dbReference type="AlphaFoldDB" id="A0A2U3LLM4"/>
<feature type="coiled-coil region" evidence="1">
    <location>
        <begin position="14"/>
        <end position="74"/>
    </location>
</feature>
<keyword evidence="1" id="KW-0175">Coiled coil</keyword>